<dbReference type="PRINTS" id="PR00081">
    <property type="entry name" value="GDHRDH"/>
</dbReference>
<dbReference type="Proteomes" id="UP001498398">
    <property type="component" value="Unassembled WGS sequence"/>
</dbReference>
<keyword evidence="3" id="KW-0560">Oxidoreductase</keyword>
<evidence type="ECO:0000313" key="7">
    <source>
        <dbReference type="Proteomes" id="UP001498398"/>
    </source>
</evidence>
<evidence type="ECO:0000256" key="2">
    <source>
        <dbReference type="ARBA" id="ARBA00022857"/>
    </source>
</evidence>
<keyword evidence="2" id="KW-0521">NADP</keyword>
<evidence type="ECO:0000256" key="5">
    <source>
        <dbReference type="SAM" id="MobiDB-lite"/>
    </source>
</evidence>
<name>A0ABR1JRP1_9AGAR</name>
<evidence type="ECO:0008006" key="8">
    <source>
        <dbReference type="Google" id="ProtNLM"/>
    </source>
</evidence>
<dbReference type="PRINTS" id="PR00080">
    <property type="entry name" value="SDRFAMILY"/>
</dbReference>
<evidence type="ECO:0000256" key="1">
    <source>
        <dbReference type="ARBA" id="ARBA00006484"/>
    </source>
</evidence>
<dbReference type="PANTHER" id="PTHR43618">
    <property type="entry name" value="7-ALPHA-HYDROXYSTEROID DEHYDROGENASE"/>
    <property type="match status" value="1"/>
</dbReference>
<dbReference type="InterPro" id="IPR052178">
    <property type="entry name" value="Sec_Metab_Biosynth_SDR"/>
</dbReference>
<evidence type="ECO:0000256" key="4">
    <source>
        <dbReference type="RuleBase" id="RU000363"/>
    </source>
</evidence>
<dbReference type="Pfam" id="PF00106">
    <property type="entry name" value="adh_short"/>
    <property type="match status" value="1"/>
</dbReference>
<gene>
    <name evidence="6" type="ORF">VKT23_006045</name>
</gene>
<evidence type="ECO:0000313" key="6">
    <source>
        <dbReference type="EMBL" id="KAK7464839.1"/>
    </source>
</evidence>
<organism evidence="6 7">
    <name type="scientific">Marasmiellus scandens</name>
    <dbReference type="NCBI Taxonomy" id="2682957"/>
    <lineage>
        <taxon>Eukaryota</taxon>
        <taxon>Fungi</taxon>
        <taxon>Dikarya</taxon>
        <taxon>Basidiomycota</taxon>
        <taxon>Agaricomycotina</taxon>
        <taxon>Agaricomycetes</taxon>
        <taxon>Agaricomycetidae</taxon>
        <taxon>Agaricales</taxon>
        <taxon>Marasmiineae</taxon>
        <taxon>Omphalotaceae</taxon>
        <taxon>Marasmiellus</taxon>
    </lineage>
</organism>
<dbReference type="CDD" id="cd05233">
    <property type="entry name" value="SDR_c"/>
    <property type="match status" value="1"/>
</dbReference>
<accession>A0ABR1JRP1</accession>
<comment type="caution">
    <text evidence="6">The sequence shown here is derived from an EMBL/GenBank/DDBJ whole genome shotgun (WGS) entry which is preliminary data.</text>
</comment>
<reference evidence="6 7" key="1">
    <citation type="submission" date="2024-01" db="EMBL/GenBank/DDBJ databases">
        <title>A draft genome for the cacao thread blight pathogen Marasmiellus scandens.</title>
        <authorList>
            <person name="Baruah I.K."/>
            <person name="Leung J."/>
            <person name="Bukari Y."/>
            <person name="Amoako-Attah I."/>
            <person name="Meinhardt L.W."/>
            <person name="Bailey B.A."/>
            <person name="Cohen S.P."/>
        </authorList>
    </citation>
    <scope>NUCLEOTIDE SEQUENCE [LARGE SCALE GENOMIC DNA]</scope>
    <source>
        <strain evidence="6 7">GH-19</strain>
    </source>
</reference>
<feature type="region of interest" description="Disordered" evidence="5">
    <location>
        <begin position="131"/>
        <end position="150"/>
    </location>
</feature>
<dbReference type="SUPFAM" id="SSF51735">
    <property type="entry name" value="NAD(P)-binding Rossmann-fold domains"/>
    <property type="match status" value="1"/>
</dbReference>
<keyword evidence="7" id="KW-1185">Reference proteome</keyword>
<proteinExistence type="inferred from homology"/>
<comment type="similarity">
    <text evidence="1 4">Belongs to the short-chain dehydrogenases/reductases (SDR) family.</text>
</comment>
<dbReference type="PANTHER" id="PTHR43618:SF18">
    <property type="entry name" value="SHORT CHAIN DEHYDROGENASE_REDUCTASE FAMILY (AFU_ORTHOLOGUE AFUA_5G12480)"/>
    <property type="match status" value="1"/>
</dbReference>
<sequence length="348" mass="37026">MSPSPCGSASSSSFSPYAPGHNRFNPLSLFNVNGLVAVVTGGGSGIGLMMATALENNGATVYIIGRRPDVLQKAAKEHNRFNRIIPLPGDVTNRESLVSLVEFVKARHGYIDLLVNNAGIARNLYPHPLPSPSNPHLSHHPPSPPASPSFGPSLASIKSFQMALWDSGSPEDFAETFATNVTAPYYTTVAFLELLHQGNIRQQANHFDSDYLNGFSIPRPPFHASQVITVSSSGSFRVDSKILSMSYTLSKSASTHLGKTLANLLAPWGIRSNVLAPGVWPSEMTTSQTSDVKLDPTALASTVPLQRAGTEEEMAGTILFLASRAGAYLNGSVFLVDGGRVVSASSTY</sequence>
<dbReference type="Pfam" id="PF13561">
    <property type="entry name" value="adh_short_C2"/>
    <property type="match status" value="1"/>
</dbReference>
<protein>
    <recommendedName>
        <fullName evidence="8">NAD(P)-binding protein</fullName>
    </recommendedName>
</protein>
<dbReference type="EMBL" id="JBANRG010000007">
    <property type="protein sequence ID" value="KAK7464839.1"/>
    <property type="molecule type" value="Genomic_DNA"/>
</dbReference>
<dbReference type="Gene3D" id="3.40.50.720">
    <property type="entry name" value="NAD(P)-binding Rossmann-like Domain"/>
    <property type="match status" value="1"/>
</dbReference>
<dbReference type="InterPro" id="IPR036291">
    <property type="entry name" value="NAD(P)-bd_dom_sf"/>
</dbReference>
<evidence type="ECO:0000256" key="3">
    <source>
        <dbReference type="ARBA" id="ARBA00023002"/>
    </source>
</evidence>
<dbReference type="InterPro" id="IPR002347">
    <property type="entry name" value="SDR_fam"/>
</dbReference>